<proteinExistence type="predicted"/>
<keyword evidence="1" id="KW-0547">Nucleotide-binding</keyword>
<dbReference type="PROSITE" id="PS50011">
    <property type="entry name" value="PROTEIN_KINASE_DOM"/>
    <property type="match status" value="1"/>
</dbReference>
<gene>
    <name evidence="4" type="ORF">OBRU01_23166</name>
</gene>
<evidence type="ECO:0000313" key="5">
    <source>
        <dbReference type="Proteomes" id="UP000037510"/>
    </source>
</evidence>
<dbReference type="Gene3D" id="1.10.510.10">
    <property type="entry name" value="Transferase(Phosphotransferase) domain 1"/>
    <property type="match status" value="2"/>
</dbReference>
<accession>A0A0L7KPF1</accession>
<comment type="caution">
    <text evidence="4">The sequence shown here is derived from an EMBL/GenBank/DDBJ whole genome shotgun (WGS) entry which is preliminary data.</text>
</comment>
<dbReference type="SUPFAM" id="SSF56112">
    <property type="entry name" value="Protein kinase-like (PK-like)"/>
    <property type="match status" value="2"/>
</dbReference>
<feature type="non-terminal residue" evidence="4">
    <location>
        <position position="85"/>
    </location>
</feature>
<dbReference type="AlphaFoldDB" id="A0A0L7KPF1"/>
<dbReference type="GO" id="GO:0000226">
    <property type="term" value="P:microtubule cytoskeleton organization"/>
    <property type="evidence" value="ECO:0007669"/>
    <property type="project" value="TreeGrafter"/>
</dbReference>
<dbReference type="Pfam" id="PF00069">
    <property type="entry name" value="Pkinase"/>
    <property type="match status" value="1"/>
</dbReference>
<evidence type="ECO:0000256" key="2">
    <source>
        <dbReference type="ARBA" id="ARBA00022840"/>
    </source>
</evidence>
<dbReference type="GO" id="GO:0050321">
    <property type="term" value="F:tau-protein kinase activity"/>
    <property type="evidence" value="ECO:0007669"/>
    <property type="project" value="TreeGrafter"/>
</dbReference>
<name>A0A0L7KPF1_OPEBR</name>
<dbReference type="PANTHER" id="PTHR24346">
    <property type="entry name" value="MAP/MICROTUBULE AFFINITY-REGULATING KINASE"/>
    <property type="match status" value="1"/>
</dbReference>
<keyword evidence="5" id="KW-1185">Reference proteome</keyword>
<dbReference type="GO" id="GO:0035556">
    <property type="term" value="P:intracellular signal transduction"/>
    <property type="evidence" value="ECO:0007669"/>
    <property type="project" value="TreeGrafter"/>
</dbReference>
<dbReference type="Proteomes" id="UP000037510">
    <property type="component" value="Unassembled WGS sequence"/>
</dbReference>
<dbReference type="PANTHER" id="PTHR24346:SF74">
    <property type="entry name" value="PROTEIN KINASE DOMAIN-CONTAINING PROTEIN"/>
    <property type="match status" value="1"/>
</dbReference>
<reference evidence="4 5" key="1">
    <citation type="journal article" date="2015" name="Genome Biol. Evol.">
        <title>The genome of winter moth (Operophtera brumata) provides a genomic perspective on sexual dimorphism and phenology.</title>
        <authorList>
            <person name="Derks M.F."/>
            <person name="Smit S."/>
            <person name="Salis L."/>
            <person name="Schijlen E."/>
            <person name="Bossers A."/>
            <person name="Mateman C."/>
            <person name="Pijl A.S."/>
            <person name="de Ridder D."/>
            <person name="Groenen M.A."/>
            <person name="Visser M.E."/>
            <person name="Megens H.J."/>
        </authorList>
    </citation>
    <scope>NUCLEOTIDE SEQUENCE [LARGE SCALE GENOMIC DNA]</scope>
    <source>
        <strain evidence="4">WM2013NL</strain>
        <tissue evidence="4">Head and thorax</tissue>
    </source>
</reference>
<evidence type="ECO:0000256" key="1">
    <source>
        <dbReference type="ARBA" id="ARBA00022741"/>
    </source>
</evidence>
<keyword evidence="2" id="KW-0067">ATP-binding</keyword>
<dbReference type="InterPro" id="IPR011009">
    <property type="entry name" value="Kinase-like_dom_sf"/>
</dbReference>
<evidence type="ECO:0000259" key="3">
    <source>
        <dbReference type="PROSITE" id="PS50011"/>
    </source>
</evidence>
<sequence>AENLLLDANMNIKIADFGFSNYYATGELLATWCGSPPYAAPEVFEGKSNYYATGELLATWCGSPPYAAPEVFEGKRYTGPEIDIW</sequence>
<dbReference type="EMBL" id="JTDY01007516">
    <property type="protein sequence ID" value="KOB65147.1"/>
    <property type="molecule type" value="Genomic_DNA"/>
</dbReference>
<feature type="domain" description="Protein kinase" evidence="3">
    <location>
        <begin position="1"/>
        <end position="85"/>
    </location>
</feature>
<protein>
    <recommendedName>
        <fullName evidence="3">Protein kinase domain-containing protein</fullName>
    </recommendedName>
</protein>
<feature type="non-terminal residue" evidence="4">
    <location>
        <position position="1"/>
    </location>
</feature>
<dbReference type="GO" id="GO:0005524">
    <property type="term" value="F:ATP binding"/>
    <property type="evidence" value="ECO:0007669"/>
    <property type="project" value="UniProtKB-KW"/>
</dbReference>
<organism evidence="4 5">
    <name type="scientific">Operophtera brumata</name>
    <name type="common">Winter moth</name>
    <name type="synonym">Phalaena brumata</name>
    <dbReference type="NCBI Taxonomy" id="104452"/>
    <lineage>
        <taxon>Eukaryota</taxon>
        <taxon>Metazoa</taxon>
        <taxon>Ecdysozoa</taxon>
        <taxon>Arthropoda</taxon>
        <taxon>Hexapoda</taxon>
        <taxon>Insecta</taxon>
        <taxon>Pterygota</taxon>
        <taxon>Neoptera</taxon>
        <taxon>Endopterygota</taxon>
        <taxon>Lepidoptera</taxon>
        <taxon>Glossata</taxon>
        <taxon>Ditrysia</taxon>
        <taxon>Geometroidea</taxon>
        <taxon>Geometridae</taxon>
        <taxon>Larentiinae</taxon>
        <taxon>Operophtera</taxon>
    </lineage>
</organism>
<dbReference type="GO" id="GO:0005737">
    <property type="term" value="C:cytoplasm"/>
    <property type="evidence" value="ECO:0007669"/>
    <property type="project" value="TreeGrafter"/>
</dbReference>
<dbReference type="InterPro" id="IPR000719">
    <property type="entry name" value="Prot_kinase_dom"/>
</dbReference>
<dbReference type="STRING" id="104452.A0A0L7KPF1"/>
<evidence type="ECO:0000313" key="4">
    <source>
        <dbReference type="EMBL" id="KOB65147.1"/>
    </source>
</evidence>